<evidence type="ECO:0000256" key="1">
    <source>
        <dbReference type="ARBA" id="ARBA00004496"/>
    </source>
</evidence>
<evidence type="ECO:0000256" key="8">
    <source>
        <dbReference type="ARBA" id="ARBA00023125"/>
    </source>
</evidence>
<dbReference type="GO" id="GO:0009432">
    <property type="term" value="P:SOS response"/>
    <property type="evidence" value="ECO:0007669"/>
    <property type="project" value="UniProtKB-UniRule"/>
</dbReference>
<dbReference type="InterPro" id="IPR042174">
    <property type="entry name" value="RecF_2"/>
</dbReference>
<dbReference type="EMBL" id="AEIG01000025">
    <property type="protein sequence ID" value="EGG30060.1"/>
    <property type="molecule type" value="Genomic_DNA"/>
</dbReference>
<evidence type="ECO:0000256" key="4">
    <source>
        <dbReference type="ARBA" id="ARBA00022490"/>
    </source>
</evidence>
<name>F3L0V2_9GAMM</name>
<feature type="binding site" evidence="9">
    <location>
        <begin position="29"/>
        <end position="36"/>
    </location>
    <ligand>
        <name>ATP</name>
        <dbReference type="ChEBI" id="CHEBI:30616"/>
    </ligand>
</feature>
<dbReference type="Gene3D" id="3.40.50.300">
    <property type="entry name" value="P-loop containing nucleotide triphosphate hydrolases"/>
    <property type="match status" value="1"/>
</dbReference>
<dbReference type="GO" id="GO:0003697">
    <property type="term" value="F:single-stranded DNA binding"/>
    <property type="evidence" value="ECO:0007669"/>
    <property type="project" value="UniProtKB-UniRule"/>
</dbReference>
<dbReference type="GO" id="GO:0006260">
    <property type="term" value="P:DNA replication"/>
    <property type="evidence" value="ECO:0007669"/>
    <property type="project" value="UniProtKB-UniRule"/>
</dbReference>
<keyword evidence="5 9" id="KW-0235">DNA replication</keyword>
<evidence type="ECO:0000313" key="11">
    <source>
        <dbReference type="Proteomes" id="UP000005615"/>
    </source>
</evidence>
<dbReference type="NCBIfam" id="TIGR00611">
    <property type="entry name" value="recf"/>
    <property type="match status" value="1"/>
</dbReference>
<evidence type="ECO:0000256" key="2">
    <source>
        <dbReference type="ARBA" id="ARBA00008016"/>
    </source>
</evidence>
<evidence type="ECO:0000256" key="9">
    <source>
        <dbReference type="HAMAP-Rule" id="MF_00365"/>
    </source>
</evidence>
<dbReference type="GO" id="GO:0006302">
    <property type="term" value="P:double-strand break repair"/>
    <property type="evidence" value="ECO:0007669"/>
    <property type="project" value="TreeGrafter"/>
</dbReference>
<proteinExistence type="inferred from homology"/>
<evidence type="ECO:0000256" key="6">
    <source>
        <dbReference type="ARBA" id="ARBA00022741"/>
    </source>
</evidence>
<reference evidence="10 11" key="1">
    <citation type="journal article" date="2011" name="J. Bacteriol.">
        <title>Genome sequence of strain IMCC3088, a proteorhodopsin-containing marine bacterium belonging to the OM60/NOR5 clade.</title>
        <authorList>
            <person name="Jang Y."/>
            <person name="Oh H.M."/>
            <person name="Kang I."/>
            <person name="Lee K."/>
            <person name="Yang S.J."/>
            <person name="Cho J.C."/>
        </authorList>
    </citation>
    <scope>NUCLEOTIDE SEQUENCE [LARGE SCALE GENOMIC DNA]</scope>
    <source>
        <strain evidence="10 11">IMCC3088</strain>
    </source>
</reference>
<keyword evidence="6 9" id="KW-0547">Nucleotide-binding</keyword>
<dbReference type="Proteomes" id="UP000005615">
    <property type="component" value="Unassembled WGS sequence"/>
</dbReference>
<keyword evidence="8 9" id="KW-0238">DNA-binding</keyword>
<dbReference type="SUPFAM" id="SSF52540">
    <property type="entry name" value="P-loop containing nucleoside triphosphate hydrolases"/>
    <property type="match status" value="1"/>
</dbReference>
<dbReference type="GO" id="GO:0005524">
    <property type="term" value="F:ATP binding"/>
    <property type="evidence" value="ECO:0007669"/>
    <property type="project" value="UniProtKB-UniRule"/>
</dbReference>
<comment type="function">
    <text evidence="9">The RecF protein is involved in DNA metabolism; it is required for DNA replication and normal SOS inducibility. RecF binds preferentially to single-stranded, linear DNA. It also seems to bind ATP.</text>
</comment>
<keyword evidence="11" id="KW-1185">Reference proteome</keyword>
<dbReference type="PANTHER" id="PTHR32182">
    <property type="entry name" value="DNA REPLICATION AND REPAIR PROTEIN RECF"/>
    <property type="match status" value="1"/>
</dbReference>
<dbReference type="OrthoDB" id="9803889at2"/>
<evidence type="ECO:0000256" key="7">
    <source>
        <dbReference type="ARBA" id="ARBA00022840"/>
    </source>
</evidence>
<dbReference type="Gene3D" id="1.20.1050.90">
    <property type="entry name" value="RecF/RecN/SMC, N-terminal domain"/>
    <property type="match status" value="1"/>
</dbReference>
<dbReference type="PROSITE" id="PS00617">
    <property type="entry name" value="RECF_1"/>
    <property type="match status" value="1"/>
</dbReference>
<dbReference type="InterPro" id="IPR018078">
    <property type="entry name" value="DNA-binding_RecF_CS"/>
</dbReference>
<dbReference type="GO" id="GO:0005737">
    <property type="term" value="C:cytoplasm"/>
    <property type="evidence" value="ECO:0007669"/>
    <property type="project" value="UniProtKB-SubCell"/>
</dbReference>
<keyword evidence="9" id="KW-0742">SOS response</keyword>
<gene>
    <name evidence="9" type="primary">recF</name>
    <name evidence="10" type="ORF">IMCC3088_1044</name>
</gene>
<keyword evidence="9" id="KW-0234">DNA repair</keyword>
<comment type="subcellular location">
    <subcellularLocation>
        <location evidence="1 9">Cytoplasm</location>
    </subcellularLocation>
</comment>
<evidence type="ECO:0000313" key="10">
    <source>
        <dbReference type="EMBL" id="EGG30060.1"/>
    </source>
</evidence>
<dbReference type="InterPro" id="IPR003395">
    <property type="entry name" value="RecF/RecN/SMC_N"/>
</dbReference>
<dbReference type="STRING" id="2518989.IMCC3088_1044"/>
<comment type="caution">
    <text evidence="10">The sequence shown here is derived from an EMBL/GenBank/DDBJ whole genome shotgun (WGS) entry which is preliminary data.</text>
</comment>
<dbReference type="GO" id="GO:0000731">
    <property type="term" value="P:DNA synthesis involved in DNA repair"/>
    <property type="evidence" value="ECO:0007669"/>
    <property type="project" value="TreeGrafter"/>
</dbReference>
<dbReference type="AlphaFoldDB" id="F3L0V2"/>
<dbReference type="InterPro" id="IPR027417">
    <property type="entry name" value="P-loop_NTPase"/>
</dbReference>
<dbReference type="PANTHER" id="PTHR32182:SF0">
    <property type="entry name" value="DNA REPLICATION AND REPAIR PROTEIN RECF"/>
    <property type="match status" value="1"/>
</dbReference>
<organism evidence="10 11">
    <name type="scientific">Aequoribacter fuscus</name>
    <dbReference type="NCBI Taxonomy" id="2518989"/>
    <lineage>
        <taxon>Bacteria</taxon>
        <taxon>Pseudomonadati</taxon>
        <taxon>Pseudomonadota</taxon>
        <taxon>Gammaproteobacteria</taxon>
        <taxon>Cellvibrionales</taxon>
        <taxon>Halieaceae</taxon>
        <taxon>Aequoribacter</taxon>
    </lineage>
</organism>
<protein>
    <recommendedName>
        <fullName evidence="3 9">DNA replication and repair protein RecF</fullName>
    </recommendedName>
</protein>
<keyword evidence="7 9" id="KW-0067">ATP-binding</keyword>
<dbReference type="InterPro" id="IPR001238">
    <property type="entry name" value="DNA-binding_RecF"/>
</dbReference>
<evidence type="ECO:0000256" key="5">
    <source>
        <dbReference type="ARBA" id="ARBA00022705"/>
    </source>
</evidence>
<accession>F3L0V2</accession>
<dbReference type="Pfam" id="PF02463">
    <property type="entry name" value="SMC_N"/>
    <property type="match status" value="1"/>
</dbReference>
<keyword evidence="4 9" id="KW-0963">Cytoplasm</keyword>
<keyword evidence="9" id="KW-0227">DNA damage</keyword>
<comment type="similarity">
    <text evidence="2 9">Belongs to the RecF family.</text>
</comment>
<dbReference type="eggNOG" id="COG1195">
    <property type="taxonomic scope" value="Bacteria"/>
</dbReference>
<sequence length="428" mass="46465">MLTRIQIANLRNIAMQEIGDLSPVNVFLGDNGVGKTSVLEAIHTLGYGRSFRKQGGQKDALVRYGCERLVVFGESVMGGSGSVRGDGQALGVERMGLSRAANGDIQIKINGEKLQRLSEMAFRLPTIAVNSDTFDLLTGGAAERRRYLDWAVFHVEHGFRDVSKRYANALQQRNSILRRIANQMRLANPKNSSIDHDPHELSTWTQAVSALGAQVGEYREAQFLVLRDLFEDMLRELGGGALGVKLGYRSGWGQGVALAEALEQGQISDMSRGFTQFGPHRADIQVVVGKDVAGQARLARDVLSRGQLKLVVLAMKLAQVRFFLHAGSAGTLASKGARTEAGRDPQVQALAPAAGNTLSVLLDDIAAEFDRPRVVALGRLLAEMIMQGGVQVFATSTAIEPLKPLLDAISIDDFKVFHVEHGRIWAAE</sequence>
<evidence type="ECO:0000256" key="3">
    <source>
        <dbReference type="ARBA" id="ARBA00020170"/>
    </source>
</evidence>
<dbReference type="HAMAP" id="MF_00365">
    <property type="entry name" value="RecF"/>
    <property type="match status" value="1"/>
</dbReference>